<dbReference type="Proteomes" id="UP001198200">
    <property type="component" value="Unassembled WGS sequence"/>
</dbReference>
<dbReference type="SUPFAM" id="SSF48452">
    <property type="entry name" value="TPR-like"/>
    <property type="match status" value="1"/>
</dbReference>
<reference evidence="1 2" key="1">
    <citation type="submission" date="2021-10" db="EMBL/GenBank/DDBJ databases">
        <title>Anaerobic single-cell dispensing facilitates the cultivation of human gut bacteria.</title>
        <authorList>
            <person name="Afrizal A."/>
        </authorList>
    </citation>
    <scope>NUCLEOTIDE SEQUENCE [LARGE SCALE GENOMIC DNA]</scope>
    <source>
        <strain evidence="1 2">CLA-AA-H224</strain>
    </source>
</reference>
<gene>
    <name evidence="1" type="ORF">LKD48_04605</name>
</gene>
<dbReference type="InterPro" id="IPR011990">
    <property type="entry name" value="TPR-like_helical_dom_sf"/>
</dbReference>
<protein>
    <recommendedName>
        <fullName evidence="3">Tetratricopeptide repeat protein</fullName>
    </recommendedName>
</protein>
<name>A0AAE3JBL8_9FIRM</name>
<keyword evidence="2" id="KW-1185">Reference proteome</keyword>
<evidence type="ECO:0000313" key="2">
    <source>
        <dbReference type="Proteomes" id="UP001198200"/>
    </source>
</evidence>
<dbReference type="RefSeq" id="WP_066557752.1">
    <property type="nucleotide sequence ID" value="NZ_JAJEQN010000008.1"/>
</dbReference>
<dbReference type="AlphaFoldDB" id="A0AAE3JBL8"/>
<dbReference type="Gene3D" id="1.25.40.10">
    <property type="entry name" value="Tetratricopeptide repeat domain"/>
    <property type="match status" value="1"/>
</dbReference>
<sequence length="271" mass="32124">MEQYIQCGDIAENPLYVKELGIHIYTAEEFCYYIFNNTYLLGEDFIRQEVIDFFRVELHMPELADKIVKFYGSSADMGAVLVMIMREIGYYEENQIQQFQNRLDRMNRQSLLERSKERGDLLLDKGRFECAVQIYSQTLQMPRDLRQKPQFYGQILQHMGVAYLRMGYADEAMECLEAAYAELKREEILEQMYYLALQTGKPFAKELECVASSQISRWQAHYMEVETRLQEQSEQETVVRSIGEDNEINLKISQDYLTQRKRAYCHMVMDE</sequence>
<evidence type="ECO:0008006" key="3">
    <source>
        <dbReference type="Google" id="ProtNLM"/>
    </source>
</evidence>
<evidence type="ECO:0000313" key="1">
    <source>
        <dbReference type="EMBL" id="MCC2220929.1"/>
    </source>
</evidence>
<dbReference type="EMBL" id="JAJEQN010000008">
    <property type="protein sequence ID" value="MCC2220929.1"/>
    <property type="molecule type" value="Genomic_DNA"/>
</dbReference>
<organism evidence="1 2">
    <name type="scientific">Anthropogastromicrobium aceti</name>
    <dbReference type="NCBI Taxonomy" id="2981768"/>
    <lineage>
        <taxon>Bacteria</taxon>
        <taxon>Bacillati</taxon>
        <taxon>Bacillota</taxon>
        <taxon>Clostridia</taxon>
        <taxon>Lachnospirales</taxon>
        <taxon>Lachnospiraceae</taxon>
        <taxon>Anthropogastromicrobium</taxon>
    </lineage>
</organism>
<proteinExistence type="predicted"/>
<accession>A0AAE3JBL8</accession>
<comment type="caution">
    <text evidence="1">The sequence shown here is derived from an EMBL/GenBank/DDBJ whole genome shotgun (WGS) entry which is preliminary data.</text>
</comment>